<feature type="transmembrane region" description="Helical" evidence="1">
    <location>
        <begin position="24"/>
        <end position="48"/>
    </location>
</feature>
<keyword evidence="3" id="KW-1185">Reference proteome</keyword>
<sequence>MRPLPSEADPVANTLADLRATGLFLFRVAVWTSTAVSVAAFMALLGILPC</sequence>
<reference evidence="2 3" key="1">
    <citation type="journal article" date="2011" name="PLoS Genet.">
        <title>Azospirillum genomes reveal transition of bacteria from aquatic to terrestrial environments.</title>
        <authorList>
            <person name="Wisniewski-Dye F."/>
            <person name="Borziak K."/>
            <person name="Khalsa-Moyers G."/>
            <person name="Alexandre G."/>
            <person name="Sukharnikov L.O."/>
            <person name="Wuichet K."/>
            <person name="Hurst G.B."/>
            <person name="McDonald W.H."/>
            <person name="Robertson J.S."/>
            <person name="Barbe V."/>
            <person name="Calteau A."/>
            <person name="Rouy Z."/>
            <person name="Mangenot S."/>
            <person name="Prigent-Combaret C."/>
            <person name="Normand P."/>
            <person name="Boyer M."/>
            <person name="Siguier P."/>
            <person name="Dessaux Y."/>
            <person name="Elmerich C."/>
            <person name="Condemine G."/>
            <person name="Krishnen G."/>
            <person name="Kennedy I."/>
            <person name="Paterson A.H."/>
            <person name="Gonzalez V."/>
            <person name="Mavingui P."/>
            <person name="Zhulin I.B."/>
        </authorList>
    </citation>
    <scope>NUCLEOTIDE SEQUENCE [LARGE SCALE GENOMIC DNA]</scope>
    <source>
        <strain evidence="2 3">Sp245</strain>
    </source>
</reference>
<evidence type="ECO:0000313" key="2">
    <source>
        <dbReference type="EMBL" id="CCD02937.1"/>
    </source>
</evidence>
<evidence type="ECO:0000256" key="1">
    <source>
        <dbReference type="SAM" id="Phobius"/>
    </source>
</evidence>
<keyword evidence="1" id="KW-0812">Transmembrane</keyword>
<organism evidence="2 3">
    <name type="scientific">Azospirillum baldaniorum</name>
    <dbReference type="NCBI Taxonomy" id="1064539"/>
    <lineage>
        <taxon>Bacteria</taxon>
        <taxon>Pseudomonadati</taxon>
        <taxon>Pseudomonadota</taxon>
        <taxon>Alphaproteobacteria</taxon>
        <taxon>Rhodospirillales</taxon>
        <taxon>Azospirillaceae</taxon>
        <taxon>Azospirillum</taxon>
    </lineage>
</organism>
<evidence type="ECO:0000313" key="3">
    <source>
        <dbReference type="Proteomes" id="UP000007319"/>
    </source>
</evidence>
<proteinExistence type="predicted"/>
<keyword evidence="1" id="KW-0472">Membrane</keyword>
<dbReference type="KEGG" id="abs:AZOBR_p340175"/>
<protein>
    <submittedName>
        <fullName evidence="2">Uncharacterized protein</fullName>
    </submittedName>
</protein>
<dbReference type="EMBL" id="HE577330">
    <property type="protein sequence ID" value="CCD02937.1"/>
    <property type="molecule type" value="Genomic_DNA"/>
</dbReference>
<keyword evidence="1" id="KW-1133">Transmembrane helix</keyword>
<dbReference type="RefSeq" id="WP_014199449.1">
    <property type="nucleotide sequence ID" value="NC_016595.1"/>
</dbReference>
<gene>
    <name evidence="2" type="ORF">AZOBR_p340175</name>
</gene>
<accession>A0A9P1JZY8</accession>
<geneLocation type="plasmid" evidence="2 3">
    <name>AZOBR_p3</name>
</geneLocation>
<dbReference type="Proteomes" id="UP000007319">
    <property type="component" value="Plasmid AZOBR_p3"/>
</dbReference>
<keyword evidence="2" id="KW-0614">Plasmid</keyword>
<name>A0A9P1JZY8_9PROT</name>
<dbReference type="AlphaFoldDB" id="A0A9P1JZY8"/>